<protein>
    <submittedName>
        <fullName evidence="1">Uncharacterized protein</fullName>
    </submittedName>
</protein>
<dbReference type="Proteomes" id="UP000032686">
    <property type="component" value="Segment"/>
</dbReference>
<sequence>MNIKQILDMEVVHESRVEWNDNHDGVSHFDVNTLDTAFFMEDEWDKVAEHIMYKFVTYHNIDGRRIWALGYATFDDIPFMIIQNAGREGDDHVQEYIFNEEVYEQAVELLLDIQRDIPRGVRKPYIYNIEEHNENLNSFYGLILNKNEED</sequence>
<dbReference type="GeneID" id="24722354"/>
<name>A0A0D3MT68_9CAUD</name>
<dbReference type="OrthoDB" id="12660at10239"/>
<keyword evidence="2" id="KW-1185">Reference proteome</keyword>
<proteinExistence type="predicted"/>
<evidence type="ECO:0000313" key="2">
    <source>
        <dbReference type="Proteomes" id="UP000032686"/>
    </source>
</evidence>
<dbReference type="KEGG" id="vg:24722354"/>
<evidence type="ECO:0000313" key="1">
    <source>
        <dbReference type="EMBL" id="AIX12591.1"/>
    </source>
</evidence>
<dbReference type="RefSeq" id="YP_009147745.1">
    <property type="nucleotide sequence ID" value="NC_027341.1"/>
</dbReference>
<accession>A0A0D3MT68</accession>
<organism evidence="1 2">
    <name type="scientific">Lactococcus phage WRP3</name>
    <dbReference type="NCBI Taxonomy" id="1560313"/>
    <lineage>
        <taxon>Viruses</taxon>
        <taxon>Duplodnaviria</taxon>
        <taxon>Heunggongvirae</taxon>
        <taxon>Uroviricota</taxon>
        <taxon>Caudoviricetes</taxon>
        <taxon>Audreyjarvisvirus</taxon>
        <taxon>Audreyjarvisvirus WRP3</taxon>
    </lineage>
</organism>
<gene>
    <name evidence="1" type="ORF">WRP3_088</name>
</gene>
<dbReference type="EMBL" id="KM677185">
    <property type="protein sequence ID" value="AIX12591.1"/>
    <property type="molecule type" value="Genomic_DNA"/>
</dbReference>
<reference evidence="1 2" key="1">
    <citation type="journal article" date="2015" name="Appl. Environ. Microbiol.">
        <title>Lactococcal 949 group phages recognize a carbohydrate receptor on the host cell surface.</title>
        <authorList>
            <person name="Mahony J."/>
            <person name="Randazzo W."/>
            <person name="Neve H."/>
            <person name="Settanni L."/>
            <person name="van Sinderen D."/>
        </authorList>
    </citation>
    <scope>NUCLEOTIDE SEQUENCE [LARGE SCALE GENOMIC DNA]</scope>
    <source>
        <strain evidence="1">WRP3</strain>
    </source>
</reference>